<sequence length="563" mass="61695">MTTMISTMRTEPRASFALPSRFVLALVPCSVVLIALLSLRRPPVPDTSQHRPSRALSSVPDESHDPYAFSRVGNRLFGAGSARHSSPPQISCRETSAPFIVSGLSSILPSYPSPGTTLPLYPPSASQSSTAAPSLLNSTPAAPLLAPSTAPGNGTYASDQVTRRDNIQFPTEADVDELYAFFLQQSRTDAASCYVLILFLGGRDVDATDVDQFNKPGPQFTPSLETVVSGKTPRRDIPPSSAPPAPPFHALADPVREAGTSRTSSAVIAVSSGPSRSRKRKATTPPPGEAEHVEGQTIRGKPSAKGKGTAAEPEPEAGPESASEPEDADEDAQGSVVESKEALRSRKRRGRRKDLIRSLYKEMEKSIRVEPFETLSLDEVVELAVSFLNGRRDLEQQKDVQIQRLQAIMTAAQSEINMNNVKLQTSASELNATKQERAVLRERLKNAKEEVEGMRFNLGTVTEELRRHAEDARRHAGESQRHAEVAQKNAEEAQREKIRAQQYEAEARQLKLQVYQLQTLLKQNLDQVTQKEHELVSTGAELQCFREDFNPQSQPLPRASENR</sequence>
<name>A0A4Y9YE86_9AGAM</name>
<gene>
    <name evidence="3" type="ORF">EVG20_g7271</name>
</gene>
<feature type="compositionally biased region" description="Low complexity" evidence="2">
    <location>
        <begin position="123"/>
        <end position="151"/>
    </location>
</feature>
<evidence type="ECO:0000256" key="2">
    <source>
        <dbReference type="SAM" id="MobiDB-lite"/>
    </source>
</evidence>
<evidence type="ECO:0000313" key="3">
    <source>
        <dbReference type="EMBL" id="TFY60854.1"/>
    </source>
</evidence>
<feature type="region of interest" description="Disordered" evidence="2">
    <location>
        <begin position="120"/>
        <end position="158"/>
    </location>
</feature>
<organism evidence="3 4">
    <name type="scientific">Dentipellis fragilis</name>
    <dbReference type="NCBI Taxonomy" id="205917"/>
    <lineage>
        <taxon>Eukaryota</taxon>
        <taxon>Fungi</taxon>
        <taxon>Dikarya</taxon>
        <taxon>Basidiomycota</taxon>
        <taxon>Agaricomycotina</taxon>
        <taxon>Agaricomycetes</taxon>
        <taxon>Russulales</taxon>
        <taxon>Hericiaceae</taxon>
        <taxon>Dentipellis</taxon>
    </lineage>
</organism>
<dbReference type="EMBL" id="SEOQ01000540">
    <property type="protein sequence ID" value="TFY60854.1"/>
    <property type="molecule type" value="Genomic_DNA"/>
</dbReference>
<dbReference type="Proteomes" id="UP000298327">
    <property type="component" value="Unassembled WGS sequence"/>
</dbReference>
<feature type="compositionally biased region" description="Acidic residues" evidence="2">
    <location>
        <begin position="313"/>
        <end position="332"/>
    </location>
</feature>
<comment type="caution">
    <text evidence="3">The sequence shown here is derived from an EMBL/GenBank/DDBJ whole genome shotgun (WGS) entry which is preliminary data.</text>
</comment>
<keyword evidence="1" id="KW-0175">Coiled coil</keyword>
<evidence type="ECO:0000256" key="1">
    <source>
        <dbReference type="SAM" id="Coils"/>
    </source>
</evidence>
<dbReference type="OrthoDB" id="10649931at2759"/>
<proteinExistence type="predicted"/>
<feature type="region of interest" description="Disordered" evidence="2">
    <location>
        <begin position="43"/>
        <end position="64"/>
    </location>
</feature>
<accession>A0A4Y9YE86</accession>
<keyword evidence="4" id="KW-1185">Reference proteome</keyword>
<evidence type="ECO:0000313" key="4">
    <source>
        <dbReference type="Proteomes" id="UP000298327"/>
    </source>
</evidence>
<feature type="coiled-coil region" evidence="1">
    <location>
        <begin position="423"/>
        <end position="520"/>
    </location>
</feature>
<reference evidence="3 4" key="1">
    <citation type="submission" date="2019-02" db="EMBL/GenBank/DDBJ databases">
        <title>Genome sequencing of the rare red list fungi Dentipellis fragilis.</title>
        <authorList>
            <person name="Buettner E."/>
            <person name="Kellner H."/>
        </authorList>
    </citation>
    <scope>NUCLEOTIDE SEQUENCE [LARGE SCALE GENOMIC DNA]</scope>
    <source>
        <strain evidence="3 4">DSM 105465</strain>
    </source>
</reference>
<feature type="region of interest" description="Disordered" evidence="2">
    <location>
        <begin position="213"/>
        <end position="351"/>
    </location>
</feature>
<dbReference type="AlphaFoldDB" id="A0A4Y9YE86"/>
<protein>
    <submittedName>
        <fullName evidence="3">Uncharacterized protein</fullName>
    </submittedName>
</protein>